<dbReference type="EC" id="4.1.1.111" evidence="4"/>
<comment type="similarity">
    <text evidence="3">Belongs to the Ahb/Nir family.</text>
</comment>
<dbReference type="HOGENOM" id="CLU_112007_0_1_9"/>
<sequence>MLSAIDKSIIRKLQEDIPLTPRPYKSMAEEIGITEEELLSKVEELQNNGALRRIGGILNHREAGFEANAMVVWMISEDNVQKLGEIMASFKEVTHCYERPISGKWPYNIFTMVHGQNKKQCETIIKKISDTIKICDYKILYSTKELKKSSMKYFE</sequence>
<evidence type="ECO:0000259" key="6">
    <source>
        <dbReference type="Pfam" id="PF17805"/>
    </source>
</evidence>
<evidence type="ECO:0000256" key="1">
    <source>
        <dbReference type="ARBA" id="ARBA00023239"/>
    </source>
</evidence>
<proteinExistence type="inferred from homology"/>
<feature type="domain" description="Siroheme decarboxylase AsnC-like ligand binding" evidence="6">
    <location>
        <begin position="63"/>
        <end position="147"/>
    </location>
</feature>
<keyword evidence="1" id="KW-0456">Lyase</keyword>
<reference evidence="8 9" key="1">
    <citation type="journal article" date="2015" name="J. Biotechnol.">
        <title>Complete genome sequence of a malodorant-producing acetogen, Clostridium scatologenes ATCC 25775(T).</title>
        <authorList>
            <person name="Zhu Z."/>
            <person name="Guo T."/>
            <person name="Zheng H."/>
            <person name="Song T."/>
            <person name="Ouyang P."/>
            <person name="Xie J."/>
        </authorList>
    </citation>
    <scope>NUCLEOTIDE SEQUENCE [LARGE SCALE GENOMIC DNA]</scope>
    <source>
        <strain evidence="8 9">ATCC 25775</strain>
    </source>
</reference>
<dbReference type="Pfam" id="PF17805">
    <property type="entry name" value="AsnC_trans_reg2"/>
    <property type="match status" value="1"/>
</dbReference>
<dbReference type="EMBL" id="CP009933">
    <property type="protein sequence ID" value="AKA69750.1"/>
    <property type="molecule type" value="Genomic_DNA"/>
</dbReference>
<gene>
    <name evidence="8" type="ORF">CSCA_2625</name>
</gene>
<dbReference type="Pfam" id="PF22451">
    <property type="entry name" value="NirdL-like_HTH"/>
    <property type="match status" value="1"/>
</dbReference>
<dbReference type="GO" id="GO:0016829">
    <property type="term" value="F:lyase activity"/>
    <property type="evidence" value="ECO:0007669"/>
    <property type="project" value="UniProtKB-KW"/>
</dbReference>
<dbReference type="KEGG" id="csq:CSCA_2625"/>
<protein>
    <recommendedName>
        <fullName evidence="4">siroheme decarboxylase</fullName>
        <ecNumber evidence="4">4.1.1.111</ecNumber>
    </recommendedName>
</protein>
<evidence type="ECO:0000313" key="8">
    <source>
        <dbReference type="EMBL" id="AKA69750.1"/>
    </source>
</evidence>
<name>A0A0E3M8F2_CLOSL</name>
<evidence type="ECO:0000256" key="2">
    <source>
        <dbReference type="ARBA" id="ARBA00023444"/>
    </source>
</evidence>
<dbReference type="STRING" id="1548.CSCA_2625"/>
<evidence type="ECO:0000256" key="5">
    <source>
        <dbReference type="ARBA" id="ARBA00048470"/>
    </source>
</evidence>
<organism evidence="8 9">
    <name type="scientific">Clostridium scatologenes</name>
    <dbReference type="NCBI Taxonomy" id="1548"/>
    <lineage>
        <taxon>Bacteria</taxon>
        <taxon>Bacillati</taxon>
        <taxon>Bacillota</taxon>
        <taxon>Clostridia</taxon>
        <taxon>Eubacteriales</taxon>
        <taxon>Clostridiaceae</taxon>
        <taxon>Clostridium</taxon>
    </lineage>
</organism>
<dbReference type="PANTHER" id="PTHR43413:SF1">
    <property type="entry name" value="SIROHEME DECARBOXYLASE NIRL SUBUNIT"/>
    <property type="match status" value="1"/>
</dbReference>
<dbReference type="InterPro" id="IPR053953">
    <property type="entry name" value="NirdL-like_HTH"/>
</dbReference>
<comment type="pathway">
    <text evidence="2">Porphyrin-containing compound metabolism.</text>
</comment>
<evidence type="ECO:0000259" key="7">
    <source>
        <dbReference type="Pfam" id="PF22451"/>
    </source>
</evidence>
<dbReference type="RefSeq" id="WP_029161653.1">
    <property type="nucleotide sequence ID" value="NZ_CP009933.1"/>
</dbReference>
<evidence type="ECO:0000256" key="4">
    <source>
        <dbReference type="ARBA" id="ARBA00023471"/>
    </source>
</evidence>
<feature type="domain" description="Siroheme decarboxylase NirL-like HTH" evidence="7">
    <location>
        <begin position="6"/>
        <end position="52"/>
    </location>
</feature>
<dbReference type="AlphaFoldDB" id="A0A0E3M8F2"/>
<dbReference type="InterPro" id="IPR040523">
    <property type="entry name" value="AsnC_trans_reg2"/>
</dbReference>
<keyword evidence="9" id="KW-1185">Reference proteome</keyword>
<dbReference type="PANTHER" id="PTHR43413">
    <property type="entry name" value="TRANSCRIPTIONAL REGULATOR, ASNC FAMILY"/>
    <property type="match status" value="1"/>
</dbReference>
<dbReference type="InterPro" id="IPR050684">
    <property type="entry name" value="HTH-Siroheme_Decarb"/>
</dbReference>
<comment type="catalytic activity">
    <reaction evidence="5">
        <text>siroheme + 2 H(+) = 12,18-didecarboxysiroheme + 2 CO2</text>
        <dbReference type="Rhea" id="RHEA:19093"/>
        <dbReference type="ChEBI" id="CHEBI:15378"/>
        <dbReference type="ChEBI" id="CHEBI:16526"/>
        <dbReference type="ChEBI" id="CHEBI:60052"/>
        <dbReference type="ChEBI" id="CHEBI:140497"/>
        <dbReference type="EC" id="4.1.1.111"/>
    </reaction>
</comment>
<evidence type="ECO:0000313" key="9">
    <source>
        <dbReference type="Proteomes" id="UP000033115"/>
    </source>
</evidence>
<accession>A0A0E3M8F2</accession>
<evidence type="ECO:0000256" key="3">
    <source>
        <dbReference type="ARBA" id="ARBA00023457"/>
    </source>
</evidence>
<dbReference type="Gene3D" id="3.30.70.3460">
    <property type="match status" value="1"/>
</dbReference>
<dbReference type="Proteomes" id="UP000033115">
    <property type="component" value="Chromosome"/>
</dbReference>